<dbReference type="Proteomes" id="UP001199106">
    <property type="component" value="Unassembled WGS sequence"/>
</dbReference>
<proteinExistence type="predicted"/>
<dbReference type="InterPro" id="IPR036514">
    <property type="entry name" value="SGNH_hydro_sf"/>
</dbReference>
<comment type="caution">
    <text evidence="1">The sequence shown here is derived from an EMBL/GenBank/DDBJ whole genome shotgun (WGS) entry which is preliminary data.</text>
</comment>
<evidence type="ECO:0000313" key="1">
    <source>
        <dbReference type="EMBL" id="KAG9194793.1"/>
    </source>
</evidence>
<dbReference type="Gene3D" id="3.40.50.1110">
    <property type="entry name" value="SGNH hydrolase"/>
    <property type="match status" value="1"/>
</dbReference>
<keyword evidence="2" id="KW-1185">Reference proteome</keyword>
<dbReference type="AlphaFoldDB" id="A0AAD4IH86"/>
<reference evidence="1" key="1">
    <citation type="submission" date="2021-07" db="EMBL/GenBank/DDBJ databases">
        <title>Genome Resource of American Ginseng Black Spot Pathogen Alternaria panax.</title>
        <authorList>
            <person name="Qiu C."/>
            <person name="Wang W."/>
            <person name="Liu Z."/>
        </authorList>
    </citation>
    <scope>NUCLEOTIDE SEQUENCE</scope>
    <source>
        <strain evidence="1">BNCC115425</strain>
    </source>
</reference>
<sequence length="307" mass="34513">MVASSSSPMIPKMNCARFYFEWKGHAIDDLAIFRTITLAERPEKPIVYLAGDSSLDNKYWVDKGSPIIPSQLPDIYSKMFKSPAVPKPDVAFWLNSLLDGRATCINTAVEESMLRDRDEMLMPHDQFIRDNIRSNDVLIVSVGANDVALKPNPSTIRHMLQLAWLTPRNNLDNGTACALQYFKHMFGTKVRDYIAHLTAKTRPRAVIVCMIYFPLESGLGQTSWADAQLKALGYNIYPEQLQAAIRAMYEIATKDIRIEGTEIVPCALHEVLDGKTVGDYTARVEPNESGGKKMAVRFVELLDEILE</sequence>
<gene>
    <name evidence="1" type="ORF">G6011_04828</name>
</gene>
<protein>
    <submittedName>
        <fullName evidence="1">Uncharacterized protein</fullName>
    </submittedName>
</protein>
<evidence type="ECO:0000313" key="2">
    <source>
        <dbReference type="Proteomes" id="UP001199106"/>
    </source>
</evidence>
<dbReference type="SUPFAM" id="SSF52266">
    <property type="entry name" value="SGNH hydrolase"/>
    <property type="match status" value="1"/>
</dbReference>
<organism evidence="1 2">
    <name type="scientific">Alternaria panax</name>
    <dbReference type="NCBI Taxonomy" id="48097"/>
    <lineage>
        <taxon>Eukaryota</taxon>
        <taxon>Fungi</taxon>
        <taxon>Dikarya</taxon>
        <taxon>Ascomycota</taxon>
        <taxon>Pezizomycotina</taxon>
        <taxon>Dothideomycetes</taxon>
        <taxon>Pleosporomycetidae</taxon>
        <taxon>Pleosporales</taxon>
        <taxon>Pleosporineae</taxon>
        <taxon>Pleosporaceae</taxon>
        <taxon>Alternaria</taxon>
        <taxon>Alternaria sect. Panax</taxon>
    </lineage>
</organism>
<accession>A0AAD4IH86</accession>
<name>A0AAD4IH86_9PLEO</name>
<dbReference type="EMBL" id="JAANER010000002">
    <property type="protein sequence ID" value="KAG9194793.1"/>
    <property type="molecule type" value="Genomic_DNA"/>
</dbReference>